<evidence type="ECO:0000313" key="3">
    <source>
        <dbReference type="EMBL" id="KAF5737195.1"/>
    </source>
</evidence>
<name>A0A7J7CSV7_TRIWF</name>
<dbReference type="Proteomes" id="UP000593562">
    <property type="component" value="Unassembled WGS sequence"/>
</dbReference>
<feature type="compositionally biased region" description="Low complexity" evidence="1">
    <location>
        <begin position="34"/>
        <end position="45"/>
    </location>
</feature>
<comment type="caution">
    <text evidence="3">The sequence shown here is derived from an EMBL/GenBank/DDBJ whole genome shotgun (WGS) entry which is preliminary data.</text>
</comment>
<keyword evidence="2" id="KW-0472">Membrane</keyword>
<dbReference type="PANTHER" id="PTHR34558:SF9">
    <property type="entry name" value="F3L24.15 PROTEIN"/>
    <property type="match status" value="1"/>
</dbReference>
<feature type="region of interest" description="Disordered" evidence="1">
    <location>
        <begin position="1"/>
        <end position="46"/>
    </location>
</feature>
<dbReference type="PANTHER" id="PTHR34558">
    <property type="entry name" value="EXPRESSED PROTEIN"/>
    <property type="match status" value="1"/>
</dbReference>
<keyword evidence="4" id="KW-1185">Reference proteome</keyword>
<evidence type="ECO:0000256" key="2">
    <source>
        <dbReference type="SAM" id="Phobius"/>
    </source>
</evidence>
<organism evidence="3 4">
    <name type="scientific">Tripterygium wilfordii</name>
    <name type="common">Thunder God vine</name>
    <dbReference type="NCBI Taxonomy" id="458696"/>
    <lineage>
        <taxon>Eukaryota</taxon>
        <taxon>Viridiplantae</taxon>
        <taxon>Streptophyta</taxon>
        <taxon>Embryophyta</taxon>
        <taxon>Tracheophyta</taxon>
        <taxon>Spermatophyta</taxon>
        <taxon>Magnoliopsida</taxon>
        <taxon>eudicotyledons</taxon>
        <taxon>Gunneridae</taxon>
        <taxon>Pentapetalae</taxon>
        <taxon>rosids</taxon>
        <taxon>fabids</taxon>
        <taxon>Celastrales</taxon>
        <taxon>Celastraceae</taxon>
        <taxon>Tripterygium</taxon>
    </lineage>
</organism>
<feature type="transmembrane region" description="Helical" evidence="2">
    <location>
        <begin position="67"/>
        <end position="89"/>
    </location>
</feature>
<keyword evidence="2" id="KW-1133">Transmembrane helix</keyword>
<sequence>MADVNPPTTSPSEPPVIRKLGKHQPQVPNSFIEPPSLSPSQAPQAEETILTSSLLRRMRHHSIDKSIAGGGVILGGLGTTFFVAVFCYIRATRRPKAETADS</sequence>
<accession>A0A7J7CSV7</accession>
<protein>
    <submittedName>
        <fullName evidence="3">Uncharacterized protein</fullName>
    </submittedName>
</protein>
<dbReference type="EMBL" id="JAAARO010000013">
    <property type="protein sequence ID" value="KAF5737195.1"/>
    <property type="molecule type" value="Genomic_DNA"/>
</dbReference>
<reference evidence="3 4" key="1">
    <citation type="journal article" date="2020" name="Nat. Commun.">
        <title>Genome of Tripterygium wilfordii and identification of cytochrome P450 involved in triptolide biosynthesis.</title>
        <authorList>
            <person name="Tu L."/>
            <person name="Su P."/>
            <person name="Zhang Z."/>
            <person name="Gao L."/>
            <person name="Wang J."/>
            <person name="Hu T."/>
            <person name="Zhou J."/>
            <person name="Zhang Y."/>
            <person name="Zhao Y."/>
            <person name="Liu Y."/>
            <person name="Song Y."/>
            <person name="Tong Y."/>
            <person name="Lu Y."/>
            <person name="Yang J."/>
            <person name="Xu C."/>
            <person name="Jia M."/>
            <person name="Peters R.J."/>
            <person name="Huang L."/>
            <person name="Gao W."/>
        </authorList>
    </citation>
    <scope>NUCLEOTIDE SEQUENCE [LARGE SCALE GENOMIC DNA]</scope>
    <source>
        <strain evidence="4">cv. XIE 37</strain>
        <tissue evidence="3">Leaf</tissue>
    </source>
</reference>
<proteinExistence type="predicted"/>
<evidence type="ECO:0000313" key="4">
    <source>
        <dbReference type="Proteomes" id="UP000593562"/>
    </source>
</evidence>
<evidence type="ECO:0000256" key="1">
    <source>
        <dbReference type="SAM" id="MobiDB-lite"/>
    </source>
</evidence>
<dbReference type="InParanoid" id="A0A7J7CSV7"/>
<gene>
    <name evidence="3" type="ORF">HS088_TW13G00073</name>
</gene>
<keyword evidence="2" id="KW-0812">Transmembrane</keyword>
<dbReference type="AlphaFoldDB" id="A0A7J7CSV7"/>